<dbReference type="Proteomes" id="UP001220209">
    <property type="component" value="Plasmid unnamed3"/>
</dbReference>
<keyword evidence="1" id="KW-0812">Transmembrane</keyword>
<feature type="chain" id="PRO_5044848366" evidence="2">
    <location>
        <begin position="20"/>
        <end position="217"/>
    </location>
</feature>
<organism evidence="3 4">
    <name type="scientific">Burkholderia contaminans</name>
    <dbReference type="NCBI Taxonomy" id="488447"/>
    <lineage>
        <taxon>Bacteria</taxon>
        <taxon>Pseudomonadati</taxon>
        <taxon>Pseudomonadota</taxon>
        <taxon>Betaproteobacteria</taxon>
        <taxon>Burkholderiales</taxon>
        <taxon>Burkholderiaceae</taxon>
        <taxon>Burkholderia</taxon>
        <taxon>Burkholderia cepacia complex</taxon>
    </lineage>
</organism>
<keyword evidence="2" id="KW-0732">Signal</keyword>
<sequence>MYHLVLGGLLTLLAAAFEAAGSAWRAAAQQGHPLAHAGREWVRTQVGSRDAVSLLEHGATGAGCALFAFAALQVGYGVIVSARGRPVEPWQPWQWVFFAIGIAGVSCGMASQMYPNTRVLTGLLIAVSLTVPLAWPNHASRAALAAPARVTGAVGAVFWLVGDGLWKVYHAPHAQVTAETVALQLGLGLAGLVAASWAFGWAARRTAWLHPAPIGAR</sequence>
<accession>A0ABD7YGQ8</accession>
<keyword evidence="1" id="KW-1133">Transmembrane helix</keyword>
<feature type="transmembrane region" description="Helical" evidence="1">
    <location>
        <begin position="59"/>
        <end position="80"/>
    </location>
</feature>
<feature type="signal peptide" evidence="2">
    <location>
        <begin position="1"/>
        <end position="19"/>
    </location>
</feature>
<reference evidence="3 4" key="1">
    <citation type="submission" date="2021-12" db="EMBL/GenBank/DDBJ databases">
        <title>Genomic and phenotypic characterization of three Burkholderia contaminans isolates recovered from different sources.</title>
        <authorList>
            <person name="Lopez De Volder A."/>
            <person name="Fan Y."/>
            <person name="Nunvar J."/>
            <person name="Herrera T."/>
            <person name="Timp W."/>
            <person name="Degrossi J."/>
        </authorList>
    </citation>
    <scope>NUCLEOTIDE SEQUENCE [LARGE SCALE GENOMIC DNA]</scope>
    <source>
        <strain evidence="3 4">LMG 23361</strain>
        <plasmid evidence="3 4">unnamed3</plasmid>
    </source>
</reference>
<evidence type="ECO:0000313" key="4">
    <source>
        <dbReference type="Proteomes" id="UP001220209"/>
    </source>
</evidence>
<dbReference type="RefSeq" id="WP_226292009.1">
    <property type="nucleotide sequence ID" value="NZ_CABVQO010000033.1"/>
</dbReference>
<feature type="transmembrane region" description="Helical" evidence="1">
    <location>
        <begin position="92"/>
        <end position="111"/>
    </location>
</feature>
<name>A0ABD7YGQ8_9BURK</name>
<gene>
    <name evidence="3" type="ORF">LXE91_42665</name>
</gene>
<evidence type="ECO:0000313" key="3">
    <source>
        <dbReference type="EMBL" id="WFN23933.1"/>
    </source>
</evidence>
<keyword evidence="3" id="KW-0614">Plasmid</keyword>
<feature type="transmembrane region" description="Helical" evidence="1">
    <location>
        <begin position="117"/>
        <end position="135"/>
    </location>
</feature>
<dbReference type="EMBL" id="CP090645">
    <property type="protein sequence ID" value="WFN23933.1"/>
    <property type="molecule type" value="Genomic_DNA"/>
</dbReference>
<protein>
    <submittedName>
        <fullName evidence="3">Uncharacterized protein</fullName>
    </submittedName>
</protein>
<keyword evidence="1" id="KW-0472">Membrane</keyword>
<evidence type="ECO:0000256" key="1">
    <source>
        <dbReference type="SAM" id="Phobius"/>
    </source>
</evidence>
<feature type="transmembrane region" description="Helical" evidence="1">
    <location>
        <begin position="181"/>
        <end position="203"/>
    </location>
</feature>
<geneLocation type="plasmid" evidence="3 4">
    <name>unnamed3</name>
</geneLocation>
<proteinExistence type="predicted"/>
<feature type="transmembrane region" description="Helical" evidence="1">
    <location>
        <begin position="142"/>
        <end position="161"/>
    </location>
</feature>
<dbReference type="AlphaFoldDB" id="A0ABD7YGQ8"/>
<evidence type="ECO:0000256" key="2">
    <source>
        <dbReference type="SAM" id="SignalP"/>
    </source>
</evidence>